<proteinExistence type="predicted"/>
<dbReference type="Proteomes" id="UP000192418">
    <property type="component" value="Unassembled WGS sequence"/>
</dbReference>
<protein>
    <submittedName>
        <fullName evidence="2">Uncharacterized protein</fullName>
    </submittedName>
</protein>
<gene>
    <name evidence="2" type="ORF">SAMN02746065_11031</name>
</gene>
<evidence type="ECO:0000313" key="3">
    <source>
        <dbReference type="Proteomes" id="UP000192418"/>
    </source>
</evidence>
<reference evidence="2 3" key="1">
    <citation type="submission" date="2017-04" db="EMBL/GenBank/DDBJ databases">
        <authorList>
            <person name="Afonso C.L."/>
            <person name="Miller P.J."/>
            <person name="Scott M.A."/>
            <person name="Spackman E."/>
            <person name="Goraichik I."/>
            <person name="Dimitrov K.M."/>
            <person name="Suarez D.L."/>
            <person name="Swayne D.E."/>
        </authorList>
    </citation>
    <scope>NUCLEOTIDE SEQUENCE [LARGE SCALE GENOMIC DNA]</scope>
    <source>
        <strain evidence="2 3">DSM 3385</strain>
    </source>
</reference>
<feature type="compositionally biased region" description="Basic and acidic residues" evidence="1">
    <location>
        <begin position="28"/>
        <end position="39"/>
    </location>
</feature>
<organism evidence="2 3">
    <name type="scientific">Desulfocicer vacuolatum DSM 3385</name>
    <dbReference type="NCBI Taxonomy" id="1121400"/>
    <lineage>
        <taxon>Bacteria</taxon>
        <taxon>Pseudomonadati</taxon>
        <taxon>Thermodesulfobacteriota</taxon>
        <taxon>Desulfobacteria</taxon>
        <taxon>Desulfobacterales</taxon>
        <taxon>Desulfobacteraceae</taxon>
        <taxon>Desulfocicer</taxon>
    </lineage>
</organism>
<name>A0A1W2BZL8_9BACT</name>
<dbReference type="AlphaFoldDB" id="A0A1W2BZL8"/>
<evidence type="ECO:0000313" key="2">
    <source>
        <dbReference type="EMBL" id="SMC78403.1"/>
    </source>
</evidence>
<dbReference type="EMBL" id="FWXY01000010">
    <property type="protein sequence ID" value="SMC78403.1"/>
    <property type="molecule type" value="Genomic_DNA"/>
</dbReference>
<feature type="region of interest" description="Disordered" evidence="1">
    <location>
        <begin position="16"/>
        <end position="39"/>
    </location>
</feature>
<evidence type="ECO:0000256" key="1">
    <source>
        <dbReference type="SAM" id="MobiDB-lite"/>
    </source>
</evidence>
<keyword evidence="3" id="KW-1185">Reference proteome</keyword>
<accession>A0A1W2BZL8</accession>
<sequence length="39" mass="4654">MNKEWLCLIYKPSDLDPRQQGLKQNNPELKEEVQESVRP</sequence>